<dbReference type="SUPFAM" id="SSF46689">
    <property type="entry name" value="Homeodomain-like"/>
    <property type="match status" value="1"/>
</dbReference>
<feature type="DNA-binding region" description="H-T-H motif" evidence="2">
    <location>
        <begin position="79"/>
        <end position="98"/>
    </location>
</feature>
<dbReference type="InterPro" id="IPR050624">
    <property type="entry name" value="HTH-type_Tx_Regulator"/>
</dbReference>
<comment type="caution">
    <text evidence="4">The sequence shown here is derived from an EMBL/GenBank/DDBJ whole genome shotgun (WGS) entry which is preliminary data.</text>
</comment>
<dbReference type="InterPro" id="IPR009057">
    <property type="entry name" value="Homeodomain-like_sf"/>
</dbReference>
<evidence type="ECO:0000313" key="4">
    <source>
        <dbReference type="EMBL" id="GDZ83626.1"/>
    </source>
</evidence>
<organism evidence="4 5">
    <name type="scientific">Leuconostoc citreum</name>
    <dbReference type="NCBI Taxonomy" id="33964"/>
    <lineage>
        <taxon>Bacteria</taxon>
        <taxon>Bacillati</taxon>
        <taxon>Bacillota</taxon>
        <taxon>Bacilli</taxon>
        <taxon>Lactobacillales</taxon>
        <taxon>Lactobacillaceae</taxon>
        <taxon>Leuconostoc</taxon>
    </lineage>
</organism>
<dbReference type="AlphaFoldDB" id="A0A5A5U0R7"/>
<evidence type="ECO:0000313" key="5">
    <source>
        <dbReference type="Proteomes" id="UP000323274"/>
    </source>
</evidence>
<dbReference type="PROSITE" id="PS50977">
    <property type="entry name" value="HTH_TETR_2"/>
    <property type="match status" value="1"/>
</dbReference>
<evidence type="ECO:0000256" key="1">
    <source>
        <dbReference type="ARBA" id="ARBA00023125"/>
    </source>
</evidence>
<dbReference type="PANTHER" id="PTHR43479">
    <property type="entry name" value="ACREF/ENVCD OPERON REPRESSOR-RELATED"/>
    <property type="match status" value="1"/>
</dbReference>
<dbReference type="PANTHER" id="PTHR43479:SF7">
    <property type="entry name" value="TETR-FAMILY TRANSCRIPTIONAL REGULATOR"/>
    <property type="match status" value="1"/>
</dbReference>
<dbReference type="Pfam" id="PF00440">
    <property type="entry name" value="TetR_N"/>
    <property type="match status" value="1"/>
</dbReference>
<accession>A0A5A5U0R7</accession>
<evidence type="ECO:0000259" key="3">
    <source>
        <dbReference type="PROSITE" id="PS50977"/>
    </source>
</evidence>
<proteinExistence type="predicted"/>
<feature type="domain" description="HTH tetR-type" evidence="3">
    <location>
        <begin position="56"/>
        <end position="116"/>
    </location>
</feature>
<reference evidence="4 5" key="1">
    <citation type="submission" date="2019-04" db="EMBL/GenBank/DDBJ databases">
        <title>A pseudo-fructophilic Leuconostoc citreum strain F192-5 isolated from peel of satsuma mandarin: the first report for isolation and characterization of strain-dependent fructophilic-like characteristics.</title>
        <authorList>
            <person name="Maeno S."/>
            <person name="Tanizawa Y."/>
            <person name="Kajikawa A."/>
            <person name="Kanesaki Y."/>
            <person name="Kubota E."/>
            <person name="Arita M."/>
            <person name="Leon D."/>
            <person name="Endo A."/>
        </authorList>
    </citation>
    <scope>NUCLEOTIDE SEQUENCE [LARGE SCALE GENOMIC DNA]</scope>
    <source>
        <strain evidence="4 5">F192-5</strain>
    </source>
</reference>
<protein>
    <recommendedName>
        <fullName evidence="3">HTH tetR-type domain-containing protein</fullName>
    </recommendedName>
</protein>
<dbReference type="InterPro" id="IPR001647">
    <property type="entry name" value="HTH_TetR"/>
</dbReference>
<sequence length="230" mass="26861">MFKPLSLFDIVILINKNLVNNYQIVIVMSSNGQILYTMSIVRQKVGKVFMSDIRIFKTKQNIENAFVSLLNEKSCQSITVNDICKRALTSRSTFYLHYLDKYDLLKQLVDQQLSLFSEIVEKRFNGLISGQFEATVLHFYQELVTRQPILQALFQIDEPEYNLKQKFETILYNHWLAYLNETTEGHYQELVAQIGASIVFDTLNWSFVNGIDYEALHFVEGIRKKVLLRP</sequence>
<dbReference type="Proteomes" id="UP000323274">
    <property type="component" value="Unassembled WGS sequence"/>
</dbReference>
<keyword evidence="1 2" id="KW-0238">DNA-binding</keyword>
<evidence type="ECO:0000256" key="2">
    <source>
        <dbReference type="PROSITE-ProRule" id="PRU00335"/>
    </source>
</evidence>
<gene>
    <name evidence="4" type="ORF">LCIT_08680</name>
</gene>
<dbReference type="GO" id="GO:0003677">
    <property type="term" value="F:DNA binding"/>
    <property type="evidence" value="ECO:0007669"/>
    <property type="project" value="UniProtKB-UniRule"/>
</dbReference>
<name>A0A5A5U0R7_LEUCI</name>
<dbReference type="Gene3D" id="1.10.357.10">
    <property type="entry name" value="Tetracycline Repressor, domain 2"/>
    <property type="match status" value="1"/>
</dbReference>
<dbReference type="EMBL" id="BJJW01000006">
    <property type="protein sequence ID" value="GDZ83626.1"/>
    <property type="molecule type" value="Genomic_DNA"/>
</dbReference>